<accession>A0A4C1ULI9</accession>
<evidence type="ECO:0000313" key="6">
    <source>
        <dbReference type="Proteomes" id="UP000299102"/>
    </source>
</evidence>
<comment type="similarity">
    <text evidence="1">Belongs to the arrestin family.</text>
</comment>
<dbReference type="InterPro" id="IPR050357">
    <property type="entry name" value="Arrestin_domain-protein"/>
</dbReference>
<dbReference type="Pfam" id="PF00339">
    <property type="entry name" value="Arrestin_N"/>
    <property type="match status" value="1"/>
</dbReference>
<dbReference type="SUPFAM" id="SSF81296">
    <property type="entry name" value="E set domains"/>
    <property type="match status" value="2"/>
</dbReference>
<name>A0A4C1ULI9_EUMVA</name>
<proteinExistence type="inferred from homology"/>
<comment type="caution">
    <text evidence="5">The sequence shown here is derived from an EMBL/GenBank/DDBJ whole genome shotgun (WGS) entry which is preliminary data.</text>
</comment>
<evidence type="ECO:0000259" key="4">
    <source>
        <dbReference type="SMART" id="SM01017"/>
    </source>
</evidence>
<feature type="region of interest" description="Disordered" evidence="3">
    <location>
        <begin position="305"/>
        <end position="344"/>
    </location>
</feature>
<dbReference type="EMBL" id="BGZK01000192">
    <property type="protein sequence ID" value="GBP27333.1"/>
    <property type="molecule type" value="Genomic_DNA"/>
</dbReference>
<dbReference type="AlphaFoldDB" id="A0A4C1ULI9"/>
<dbReference type="OrthoDB" id="2333384at2759"/>
<reference evidence="5 6" key="1">
    <citation type="journal article" date="2019" name="Commun. Biol.">
        <title>The bagworm genome reveals a unique fibroin gene that provides high tensile strength.</title>
        <authorList>
            <person name="Kono N."/>
            <person name="Nakamura H."/>
            <person name="Ohtoshi R."/>
            <person name="Tomita M."/>
            <person name="Numata K."/>
            <person name="Arakawa K."/>
        </authorList>
    </citation>
    <scope>NUCLEOTIDE SEQUENCE [LARGE SCALE GENOMIC DNA]</scope>
</reference>
<feature type="compositionally biased region" description="Basic and acidic residues" evidence="3">
    <location>
        <begin position="333"/>
        <end position="344"/>
    </location>
</feature>
<dbReference type="Proteomes" id="UP000299102">
    <property type="component" value="Unassembled WGS sequence"/>
</dbReference>
<organism evidence="5 6">
    <name type="scientific">Eumeta variegata</name>
    <name type="common">Bagworm moth</name>
    <name type="synonym">Eumeta japonica</name>
    <dbReference type="NCBI Taxonomy" id="151549"/>
    <lineage>
        <taxon>Eukaryota</taxon>
        <taxon>Metazoa</taxon>
        <taxon>Ecdysozoa</taxon>
        <taxon>Arthropoda</taxon>
        <taxon>Hexapoda</taxon>
        <taxon>Insecta</taxon>
        <taxon>Pterygota</taxon>
        <taxon>Neoptera</taxon>
        <taxon>Endopterygota</taxon>
        <taxon>Lepidoptera</taxon>
        <taxon>Glossata</taxon>
        <taxon>Ditrysia</taxon>
        <taxon>Tineoidea</taxon>
        <taxon>Psychidae</taxon>
        <taxon>Oiketicinae</taxon>
        <taxon>Eumeta</taxon>
    </lineage>
</organism>
<keyword evidence="6" id="KW-1185">Reference proteome</keyword>
<dbReference type="InterPro" id="IPR014756">
    <property type="entry name" value="Ig_E-set"/>
</dbReference>
<gene>
    <name evidence="5" type="primary">Arrdc5</name>
    <name evidence="5" type="ORF">EVAR_18806_1</name>
</gene>
<dbReference type="GO" id="GO:0015031">
    <property type="term" value="P:protein transport"/>
    <property type="evidence" value="ECO:0007669"/>
    <property type="project" value="TreeGrafter"/>
</dbReference>
<evidence type="ECO:0000256" key="3">
    <source>
        <dbReference type="SAM" id="MobiDB-lite"/>
    </source>
</evidence>
<protein>
    <submittedName>
        <fullName evidence="5">Arrestin domain-containing protein 5</fullName>
    </submittedName>
</protein>
<dbReference type="PANTHER" id="PTHR11188">
    <property type="entry name" value="ARRESTIN DOMAIN CONTAINING PROTEIN"/>
    <property type="match status" value="1"/>
</dbReference>
<dbReference type="Gene3D" id="2.60.40.640">
    <property type="match status" value="2"/>
</dbReference>
<dbReference type="InterPro" id="IPR011021">
    <property type="entry name" value="Arrestin-like_N"/>
</dbReference>
<evidence type="ECO:0000256" key="1">
    <source>
        <dbReference type="ARBA" id="ARBA00005298"/>
    </source>
</evidence>
<dbReference type="GO" id="GO:0005737">
    <property type="term" value="C:cytoplasm"/>
    <property type="evidence" value="ECO:0007669"/>
    <property type="project" value="TreeGrafter"/>
</dbReference>
<dbReference type="Pfam" id="PF02752">
    <property type="entry name" value="Arrestin_C"/>
    <property type="match status" value="1"/>
</dbReference>
<dbReference type="PANTHER" id="PTHR11188:SF167">
    <property type="entry name" value="ARRESTIN C-TERMINAL-LIKE DOMAIN-CONTAINING PROTEIN-RELATED"/>
    <property type="match status" value="1"/>
</dbReference>
<feature type="domain" description="Arrestin C-terminal-like" evidence="4">
    <location>
        <begin position="174"/>
        <end position="305"/>
    </location>
</feature>
<keyword evidence="2" id="KW-0716">Sensory transduction</keyword>
<evidence type="ECO:0000256" key="2">
    <source>
        <dbReference type="ARBA" id="ARBA00022606"/>
    </source>
</evidence>
<sequence length="344" mass="39164">MRISCEIHLQKPPDSLYEPGGVVSGAVKYTIYEDAYFEDIVACLRGKGRCRWTEGRDSSRRTYHGHEDYLRLRSSLLYKKDSDEEVPVGAGAYTHRFQFVLPSDIPSSYKDYFCTICYYVKIKFVRKGLLNFNKSFRTEIPFKNSSVTSDLPSDCITYGAEKSLMSFWSFFNADKNLIRLKAVIEKSILIPGDKARLQIEVQNDSTTGITAIETQLIKKVTHISNSGKRHRRHHPVEYAKSVTAGVKEKCCENFTNTILIPDTDYTIQHSKILKLDYVLMIKAKLPFPHLNLSLEIPVVIGEVEQRGAAGARRERPAEPASAPDEPPPSYWEAMREDKIIEGKK</sequence>
<dbReference type="STRING" id="151549.A0A4C1ULI9"/>
<dbReference type="InterPro" id="IPR014752">
    <property type="entry name" value="Arrestin-like_C"/>
</dbReference>
<evidence type="ECO:0000313" key="5">
    <source>
        <dbReference type="EMBL" id="GBP27333.1"/>
    </source>
</evidence>
<dbReference type="SMART" id="SM01017">
    <property type="entry name" value="Arrestin_C"/>
    <property type="match status" value="1"/>
</dbReference>
<dbReference type="InterPro" id="IPR011022">
    <property type="entry name" value="Arrestin_C-like"/>
</dbReference>